<keyword evidence="8" id="KW-1185">Reference proteome</keyword>
<dbReference type="Pfam" id="PF04397">
    <property type="entry name" value="LytTR"/>
    <property type="match status" value="1"/>
</dbReference>
<evidence type="ECO:0000256" key="3">
    <source>
        <dbReference type="PROSITE-ProRule" id="PRU00169"/>
    </source>
</evidence>
<organism evidence="7 8">
    <name type="scientific">Oleiagrimonas citrea</name>
    <dbReference type="NCBI Taxonomy" id="1665687"/>
    <lineage>
        <taxon>Bacteria</taxon>
        <taxon>Pseudomonadati</taxon>
        <taxon>Pseudomonadota</taxon>
        <taxon>Gammaproteobacteria</taxon>
        <taxon>Lysobacterales</taxon>
        <taxon>Rhodanobacteraceae</taxon>
        <taxon>Oleiagrimonas</taxon>
    </lineage>
</organism>
<evidence type="ECO:0000256" key="2">
    <source>
        <dbReference type="ARBA" id="ARBA00023125"/>
    </source>
</evidence>
<evidence type="ECO:0000256" key="4">
    <source>
        <dbReference type="SAM" id="MobiDB-lite"/>
    </source>
</evidence>
<feature type="domain" description="Response regulatory" evidence="5">
    <location>
        <begin position="2"/>
        <end position="116"/>
    </location>
</feature>
<evidence type="ECO:0000259" key="5">
    <source>
        <dbReference type="PROSITE" id="PS50110"/>
    </source>
</evidence>
<dbReference type="GO" id="GO:0032993">
    <property type="term" value="C:protein-DNA complex"/>
    <property type="evidence" value="ECO:0007669"/>
    <property type="project" value="TreeGrafter"/>
</dbReference>
<dbReference type="Gene3D" id="3.40.50.2300">
    <property type="match status" value="1"/>
</dbReference>
<dbReference type="AlphaFoldDB" id="A0A846ZNW7"/>
<dbReference type="GO" id="GO:0006355">
    <property type="term" value="P:regulation of DNA-templated transcription"/>
    <property type="evidence" value="ECO:0007669"/>
    <property type="project" value="TreeGrafter"/>
</dbReference>
<reference evidence="7 8" key="1">
    <citation type="journal article" date="2017" name="Int. J. Syst. Evol. Microbiol.">
        <title>Oleiagrimonas citrea sp. nov., a marine bacterium isolated from tidal flat sediment and emended description of the genus Oleiagrimonas Fang et al. 2015 and Oleiagrimonas soli.</title>
        <authorList>
            <person name="Yang S.H."/>
            <person name="Seo H.S."/>
            <person name="Seong C.N."/>
            <person name="Kwon K.K."/>
        </authorList>
    </citation>
    <scope>NUCLEOTIDE SEQUENCE [LARGE SCALE GENOMIC DNA]</scope>
    <source>
        <strain evidence="7 8">MEBiC09124</strain>
    </source>
</reference>
<dbReference type="InterPro" id="IPR011006">
    <property type="entry name" value="CheY-like_superfamily"/>
</dbReference>
<dbReference type="GO" id="GO:0000976">
    <property type="term" value="F:transcription cis-regulatory region binding"/>
    <property type="evidence" value="ECO:0007669"/>
    <property type="project" value="TreeGrafter"/>
</dbReference>
<keyword evidence="3" id="KW-0597">Phosphoprotein</keyword>
<comment type="caution">
    <text evidence="7">The sequence shown here is derived from an EMBL/GenBank/DDBJ whole genome shotgun (WGS) entry which is preliminary data.</text>
</comment>
<dbReference type="Gene3D" id="2.40.50.1020">
    <property type="entry name" value="LytTr DNA-binding domain"/>
    <property type="match status" value="1"/>
</dbReference>
<dbReference type="RefSeq" id="WP_168609761.1">
    <property type="nucleotide sequence ID" value="NZ_JAAZQD010000005.1"/>
</dbReference>
<proteinExistence type="predicted"/>
<evidence type="ECO:0000259" key="6">
    <source>
        <dbReference type="PROSITE" id="PS50930"/>
    </source>
</evidence>
<dbReference type="PROSITE" id="PS50930">
    <property type="entry name" value="HTH_LYTTR"/>
    <property type="match status" value="1"/>
</dbReference>
<evidence type="ECO:0000313" key="8">
    <source>
        <dbReference type="Proteomes" id="UP000541636"/>
    </source>
</evidence>
<keyword evidence="2" id="KW-0238">DNA-binding</keyword>
<keyword evidence="1" id="KW-0902">Two-component regulatory system</keyword>
<evidence type="ECO:0000313" key="7">
    <source>
        <dbReference type="EMBL" id="NKZ39894.1"/>
    </source>
</evidence>
<dbReference type="SMART" id="SM00448">
    <property type="entry name" value="REC"/>
    <property type="match status" value="1"/>
</dbReference>
<dbReference type="GO" id="GO:0000156">
    <property type="term" value="F:phosphorelay response regulator activity"/>
    <property type="evidence" value="ECO:0007669"/>
    <property type="project" value="TreeGrafter"/>
</dbReference>
<dbReference type="PANTHER" id="PTHR48111">
    <property type="entry name" value="REGULATOR OF RPOS"/>
    <property type="match status" value="1"/>
</dbReference>
<feature type="modified residue" description="4-aspartylphosphate" evidence="3">
    <location>
        <position position="53"/>
    </location>
</feature>
<feature type="region of interest" description="Disordered" evidence="4">
    <location>
        <begin position="213"/>
        <end position="235"/>
    </location>
</feature>
<dbReference type="InterPro" id="IPR039420">
    <property type="entry name" value="WalR-like"/>
</dbReference>
<evidence type="ECO:0000256" key="1">
    <source>
        <dbReference type="ARBA" id="ARBA00023012"/>
    </source>
</evidence>
<dbReference type="SMART" id="SM00850">
    <property type="entry name" value="LytTR"/>
    <property type="match status" value="1"/>
</dbReference>
<sequence length="235" mass="26094">MKIIIVDDEPLARARLEALLGECEDAAVIASVSDGEAALATCMQAQPDLLLLDINMPGMDGTALAQRLARLPRPPQVVFCTAYEQFAPRAFELGVVDYLLKPVRLERLREALQRARLRIDAAPGAAPALTARSRDEERRIPLAEVIFLVADEKYVTVHHDHGEALIEDSLRQLEQAWPEHLLRVHRNCLVASARLLGIRTLDDGRSVVRLAGTEQTPEVSRRSLPAVRRHVRGDT</sequence>
<dbReference type="PANTHER" id="PTHR48111:SF3">
    <property type="entry name" value="TRANSCRIPTIONAL REGULATORY PROTEIN BTSR"/>
    <property type="match status" value="1"/>
</dbReference>
<dbReference type="InterPro" id="IPR001789">
    <property type="entry name" value="Sig_transdc_resp-reg_receiver"/>
</dbReference>
<dbReference type="Proteomes" id="UP000541636">
    <property type="component" value="Unassembled WGS sequence"/>
</dbReference>
<dbReference type="SUPFAM" id="SSF52172">
    <property type="entry name" value="CheY-like"/>
    <property type="match status" value="1"/>
</dbReference>
<accession>A0A846ZNW7</accession>
<dbReference type="GO" id="GO:0005829">
    <property type="term" value="C:cytosol"/>
    <property type="evidence" value="ECO:0007669"/>
    <property type="project" value="TreeGrafter"/>
</dbReference>
<dbReference type="Pfam" id="PF00072">
    <property type="entry name" value="Response_reg"/>
    <property type="match status" value="1"/>
</dbReference>
<protein>
    <submittedName>
        <fullName evidence="7">Response regulator transcription factor</fullName>
    </submittedName>
</protein>
<name>A0A846ZNW7_9GAMM</name>
<dbReference type="PROSITE" id="PS50110">
    <property type="entry name" value="RESPONSE_REGULATORY"/>
    <property type="match status" value="1"/>
</dbReference>
<dbReference type="EMBL" id="JAAZQD010000005">
    <property type="protein sequence ID" value="NKZ39894.1"/>
    <property type="molecule type" value="Genomic_DNA"/>
</dbReference>
<dbReference type="InterPro" id="IPR007492">
    <property type="entry name" value="LytTR_DNA-bd_dom"/>
</dbReference>
<gene>
    <name evidence="7" type="ORF">HF690_13135</name>
</gene>
<feature type="domain" description="HTH LytTR-type" evidence="6">
    <location>
        <begin position="140"/>
        <end position="233"/>
    </location>
</feature>